<dbReference type="PANTHER" id="PTHR43880:SF12">
    <property type="entry name" value="ALCOHOL DEHYDROGENASE CLASS-3"/>
    <property type="match status" value="1"/>
</dbReference>
<dbReference type="Gene3D" id="3.90.180.10">
    <property type="entry name" value="Medium-chain alcohol dehydrogenases, catalytic domain"/>
    <property type="match status" value="1"/>
</dbReference>
<dbReference type="Proteomes" id="UP000199088">
    <property type="component" value="Unassembled WGS sequence"/>
</dbReference>
<evidence type="ECO:0000256" key="2">
    <source>
        <dbReference type="ARBA" id="ARBA00022723"/>
    </source>
</evidence>
<evidence type="ECO:0000259" key="7">
    <source>
        <dbReference type="SMART" id="SM00829"/>
    </source>
</evidence>
<evidence type="ECO:0000256" key="5">
    <source>
        <dbReference type="ARBA" id="ARBA00023027"/>
    </source>
</evidence>
<dbReference type="CDD" id="cd08279">
    <property type="entry name" value="Zn_ADH_class_III"/>
    <property type="match status" value="1"/>
</dbReference>
<dbReference type="GO" id="GO:0051903">
    <property type="term" value="F:S-(hydroxymethyl)glutathione dehydrogenase [NAD(P)+] activity"/>
    <property type="evidence" value="ECO:0007669"/>
    <property type="project" value="TreeGrafter"/>
</dbReference>
<dbReference type="InterPro" id="IPR023921">
    <property type="entry name" value="ADH_Zn_actinomycetes"/>
</dbReference>
<dbReference type="NCBIfam" id="TIGR03989">
    <property type="entry name" value="Rxyl_3153"/>
    <property type="match status" value="1"/>
</dbReference>
<dbReference type="SUPFAM" id="SSF50129">
    <property type="entry name" value="GroES-like"/>
    <property type="match status" value="2"/>
</dbReference>
<dbReference type="SUPFAM" id="SSF51735">
    <property type="entry name" value="NAD(P)-binding Rossmann-fold domains"/>
    <property type="match status" value="1"/>
</dbReference>
<feature type="domain" description="Enoyl reductase (ER)" evidence="7">
    <location>
        <begin position="12"/>
        <end position="366"/>
    </location>
</feature>
<evidence type="ECO:0000256" key="6">
    <source>
        <dbReference type="RuleBase" id="RU361277"/>
    </source>
</evidence>
<protein>
    <submittedName>
        <fullName evidence="8">S-(Hydroxymethyl)glutathione dehydrogenase / alcohol dehydrogenase</fullName>
    </submittedName>
</protein>
<dbReference type="STRING" id="1052260.SAMN05660199_01137"/>
<dbReference type="GO" id="GO:0046294">
    <property type="term" value="P:formaldehyde catabolic process"/>
    <property type="evidence" value="ECO:0007669"/>
    <property type="project" value="TreeGrafter"/>
</dbReference>
<dbReference type="Gene3D" id="3.40.50.720">
    <property type="entry name" value="NAD(P)-binding Rossmann-like Domain"/>
    <property type="match status" value="1"/>
</dbReference>
<dbReference type="InterPro" id="IPR011032">
    <property type="entry name" value="GroES-like_sf"/>
</dbReference>
<evidence type="ECO:0000256" key="4">
    <source>
        <dbReference type="ARBA" id="ARBA00023002"/>
    </source>
</evidence>
<evidence type="ECO:0000313" key="9">
    <source>
        <dbReference type="Proteomes" id="UP000199088"/>
    </source>
</evidence>
<dbReference type="Pfam" id="PF08240">
    <property type="entry name" value="ADH_N"/>
    <property type="match status" value="1"/>
</dbReference>
<dbReference type="InterPro" id="IPR036291">
    <property type="entry name" value="NAD(P)-bd_dom_sf"/>
</dbReference>
<dbReference type="InterPro" id="IPR002328">
    <property type="entry name" value="ADH_Zn_CS"/>
</dbReference>
<dbReference type="Pfam" id="PF00107">
    <property type="entry name" value="ADH_zinc_N"/>
    <property type="match status" value="1"/>
</dbReference>
<dbReference type="InterPro" id="IPR013149">
    <property type="entry name" value="ADH-like_C"/>
</dbReference>
<keyword evidence="3 6" id="KW-0862">Zinc</keyword>
<accession>A0A1H0G4S9</accession>
<dbReference type="SMART" id="SM00829">
    <property type="entry name" value="PKS_ER"/>
    <property type="match status" value="1"/>
</dbReference>
<dbReference type="AlphaFoldDB" id="A0A1H0G4S9"/>
<evidence type="ECO:0000256" key="1">
    <source>
        <dbReference type="ARBA" id="ARBA00008072"/>
    </source>
</evidence>
<dbReference type="GO" id="GO:0005829">
    <property type="term" value="C:cytosol"/>
    <property type="evidence" value="ECO:0007669"/>
    <property type="project" value="TreeGrafter"/>
</dbReference>
<evidence type="ECO:0000256" key="3">
    <source>
        <dbReference type="ARBA" id="ARBA00022833"/>
    </source>
</evidence>
<dbReference type="PANTHER" id="PTHR43880">
    <property type="entry name" value="ALCOHOL DEHYDROGENASE"/>
    <property type="match status" value="1"/>
</dbReference>
<comment type="cofactor">
    <cofactor evidence="6">
        <name>Zn(2+)</name>
        <dbReference type="ChEBI" id="CHEBI:29105"/>
    </cofactor>
</comment>
<keyword evidence="4" id="KW-0560">Oxidoreductase</keyword>
<comment type="similarity">
    <text evidence="1 6">Belongs to the zinc-containing alcohol dehydrogenase family.</text>
</comment>
<dbReference type="GO" id="GO:0008270">
    <property type="term" value="F:zinc ion binding"/>
    <property type="evidence" value="ECO:0007669"/>
    <property type="project" value="InterPro"/>
</dbReference>
<dbReference type="PROSITE" id="PS00059">
    <property type="entry name" value="ADH_ZINC"/>
    <property type="match status" value="1"/>
</dbReference>
<dbReference type="RefSeq" id="WP_242653849.1">
    <property type="nucleotide sequence ID" value="NZ_FNIR01000003.1"/>
</dbReference>
<organism evidence="8 9">
    <name type="scientific">Klenkia soli</name>
    <dbReference type="NCBI Taxonomy" id="1052260"/>
    <lineage>
        <taxon>Bacteria</taxon>
        <taxon>Bacillati</taxon>
        <taxon>Actinomycetota</taxon>
        <taxon>Actinomycetes</taxon>
        <taxon>Geodermatophilales</taxon>
        <taxon>Geodermatophilaceae</taxon>
        <taxon>Klenkia</taxon>
    </lineage>
</organism>
<dbReference type="InterPro" id="IPR013154">
    <property type="entry name" value="ADH-like_N"/>
</dbReference>
<gene>
    <name evidence="8" type="ORF">SAMN05660199_01137</name>
</gene>
<keyword evidence="2 6" id="KW-0479">Metal-binding</keyword>
<sequence length="370" mass="38682">MNVKGAVIDRVGGKWAVQELDLVEPGPTEVRIKVMASGLCHSDDHLVTGDIPNLLPMVGGHEGSGIVEAVGSAVTRLAVGDHIATAYLPACGVCNWCAQGMQYICNTGAGMENGFAVDGSPRFRTLDGTPVGAMQRLGTFANYLVTDQAQAVKIDREIPFDVAALVSCGVATGWGAAVNGAGVRPRDTTLVVGVGGVGMNAVQGAAHAGAANVIAVDPVSFKREQAEEMGATHSFASIAEAMPLIHSVTEGQGADNAVLTVGVVDGGLIAEAFAALRKQGTLAVVSIGQNEPGIPISPLELVVYAKQLRGVLFGNCNPTRDIPALLDYYRSGHLRLDELITRRYGMDQVNQAYEDMHAGRNIRGVLVHEH</sequence>
<evidence type="ECO:0000313" key="8">
    <source>
        <dbReference type="EMBL" id="SDO01876.1"/>
    </source>
</evidence>
<dbReference type="EMBL" id="FNIR01000003">
    <property type="protein sequence ID" value="SDO01876.1"/>
    <property type="molecule type" value="Genomic_DNA"/>
</dbReference>
<keyword evidence="5" id="KW-0520">NAD</keyword>
<keyword evidence="9" id="KW-1185">Reference proteome</keyword>
<proteinExistence type="inferred from homology"/>
<dbReference type="InterPro" id="IPR020843">
    <property type="entry name" value="ER"/>
</dbReference>
<name>A0A1H0G4S9_9ACTN</name>
<reference evidence="9" key="1">
    <citation type="submission" date="2016-10" db="EMBL/GenBank/DDBJ databases">
        <authorList>
            <person name="Varghese N."/>
            <person name="Submissions S."/>
        </authorList>
    </citation>
    <scope>NUCLEOTIDE SEQUENCE [LARGE SCALE GENOMIC DNA]</scope>
    <source>
        <strain evidence="9">DSM 45843</strain>
    </source>
</reference>